<feature type="transmembrane region" description="Helical" evidence="1">
    <location>
        <begin position="338"/>
        <end position="364"/>
    </location>
</feature>
<feature type="transmembrane region" description="Helical" evidence="1">
    <location>
        <begin position="308"/>
        <end position="326"/>
    </location>
</feature>
<dbReference type="InterPro" id="IPR003607">
    <property type="entry name" value="HD/PDEase_dom"/>
</dbReference>
<dbReference type="Pfam" id="PF07697">
    <property type="entry name" value="7TMR-HDED"/>
    <property type="match status" value="1"/>
</dbReference>
<dbReference type="PANTHER" id="PTHR36442:SF1">
    <property type="entry name" value="CYCLIC-DI-AMP PHOSPHODIESTERASE PGPH"/>
    <property type="match status" value="1"/>
</dbReference>
<dbReference type="Pfam" id="PF07698">
    <property type="entry name" value="7TM-7TMR_HD"/>
    <property type="match status" value="1"/>
</dbReference>
<dbReference type="InterPro" id="IPR011624">
    <property type="entry name" value="Metal-dep_PHydrolase_7TM_extra"/>
</dbReference>
<evidence type="ECO:0000259" key="2">
    <source>
        <dbReference type="SMART" id="SM00471"/>
    </source>
</evidence>
<dbReference type="PANTHER" id="PTHR36442">
    <property type="entry name" value="CYCLIC-DI-AMP PHOSPHODIESTERASE PGPH"/>
    <property type="match status" value="1"/>
</dbReference>
<dbReference type="NCBIfam" id="TIGR00277">
    <property type="entry name" value="HDIG"/>
    <property type="match status" value="1"/>
</dbReference>
<feature type="transmembrane region" description="Helical" evidence="1">
    <location>
        <begin position="371"/>
        <end position="389"/>
    </location>
</feature>
<feature type="transmembrane region" description="Helical" evidence="1">
    <location>
        <begin position="36"/>
        <end position="55"/>
    </location>
</feature>
<keyword evidence="1" id="KW-0472">Membrane</keyword>
<proteinExistence type="predicted"/>
<dbReference type="SMART" id="SM00471">
    <property type="entry name" value="HDc"/>
    <property type="match status" value="1"/>
</dbReference>
<protein>
    <submittedName>
        <fullName evidence="3">HDIG domain-containing protein</fullName>
    </submittedName>
</protein>
<keyword evidence="4" id="KW-1185">Reference proteome</keyword>
<dbReference type="Proteomes" id="UP000515913">
    <property type="component" value="Chromosome"/>
</dbReference>
<feature type="transmembrane region" description="Helical" evidence="1">
    <location>
        <begin position="274"/>
        <end position="296"/>
    </location>
</feature>
<keyword evidence="1" id="KW-1133">Transmembrane helix</keyword>
<accession>A0A7G9GXC2</accession>
<feature type="transmembrane region" description="Helical" evidence="1">
    <location>
        <begin position="395"/>
        <end position="415"/>
    </location>
</feature>
<organism evidence="3 4">
    <name type="scientific">Fusobacterium hominis</name>
    <dbReference type="NCBI Taxonomy" id="2764326"/>
    <lineage>
        <taxon>Bacteria</taxon>
        <taxon>Fusobacteriati</taxon>
        <taxon>Fusobacteriota</taxon>
        <taxon>Fusobacteriia</taxon>
        <taxon>Fusobacteriales</taxon>
        <taxon>Fusobacteriaceae</taxon>
        <taxon>Fusobacterium</taxon>
    </lineage>
</organism>
<feature type="transmembrane region" description="Helical" evidence="1">
    <location>
        <begin position="427"/>
        <end position="451"/>
    </location>
</feature>
<dbReference type="InterPro" id="IPR006675">
    <property type="entry name" value="HDIG_dom"/>
</dbReference>
<dbReference type="InterPro" id="IPR011621">
    <property type="entry name" value="Metal-dep_PHydrolase_7TM_intra"/>
</dbReference>
<dbReference type="InterPro" id="IPR006674">
    <property type="entry name" value="HD_domain"/>
</dbReference>
<dbReference type="SUPFAM" id="SSF109604">
    <property type="entry name" value="HD-domain/PDEase-like"/>
    <property type="match status" value="1"/>
</dbReference>
<evidence type="ECO:0000256" key="1">
    <source>
        <dbReference type="SAM" id="Phobius"/>
    </source>
</evidence>
<dbReference type="RefSeq" id="WP_101473441.1">
    <property type="nucleotide sequence ID" value="NZ_CP060637.1"/>
</dbReference>
<sequence length="698" mass="80138">MKNINLFGLKVMFEVKRNRNSDENIYSSEYSLREKIIYLIAIMFVMALSSKFFLLSSNNNYKVGDIVKSDIYAPSTIIFKDNSAKEKIIENMIQKSGKEYIYSSDAEKIYLEYFDEFFDSILNIKNHTSETVDYTSIERNTNKKISPMMVQELLSLKSSEVKRIKNITRQFLEKAYNAGIVQEKNTVYYKEPYNEKFMKLTPLQQSIVDTFTSPNYIYDEAKTKKNIKEKVSQIKDQYLEIKAGTLIAKTGEVINERRMKILEACGVYSYNKSIGIFIANFLYLGIISALFYTIFFSNYKKEILNKNIYRSSFLIMTGILLAVRFINIDFRYLIPVDIAFFLLVLLINKNYAVSLYSFVLLFLLPIFNYDLKFLAIYFIALSFAAHITGRVNTRSGIIAAGVQLAILKVVMYLLLSFFSETENFSVAINAGFIILAGLLSGMLTIAFLPYFEKTFNILTIFRLLELGDLSHPLLKKISIEAPGTFQHSMMVATLSENAATSIGANAVFCRVASYYHDLGKTKRPKFYVENQENGINPHNKISPFMSTLIITSHTRDGAELAKEYQIPKEIRDIMYEHQGTTFLAYFYNAAKKLDPTVEKDEFRYSGPKPKTKESAIIMLADSIEAAIRSLDEKTPMNMESMIRKIISGKIEDNQLSEANLTFQEIEVIIKTFVRTLVSIHHVRIKYPGQEKITNKTKE</sequence>
<dbReference type="KEGG" id="fho:H9Q81_01040"/>
<name>A0A7G9GXC2_9FUSO</name>
<dbReference type="EMBL" id="CP060637">
    <property type="protein sequence ID" value="QNM15454.1"/>
    <property type="molecule type" value="Genomic_DNA"/>
</dbReference>
<evidence type="ECO:0000313" key="3">
    <source>
        <dbReference type="EMBL" id="QNM15454.1"/>
    </source>
</evidence>
<dbReference type="InterPro" id="IPR052722">
    <property type="entry name" value="PgpH_phosphodiesterase"/>
</dbReference>
<reference evidence="3 4" key="1">
    <citation type="submission" date="2020-08" db="EMBL/GenBank/DDBJ databases">
        <authorList>
            <person name="Liu C."/>
            <person name="Sun Q."/>
        </authorList>
    </citation>
    <scope>NUCLEOTIDE SEQUENCE [LARGE SCALE GENOMIC DNA]</scope>
    <source>
        <strain evidence="3 4">NSJ-57</strain>
    </source>
</reference>
<dbReference type="Gene3D" id="1.10.3210.10">
    <property type="entry name" value="Hypothetical protein af1432"/>
    <property type="match status" value="1"/>
</dbReference>
<keyword evidence="1" id="KW-0812">Transmembrane</keyword>
<feature type="domain" description="HD/PDEase" evidence="2">
    <location>
        <begin position="480"/>
        <end position="635"/>
    </location>
</feature>
<gene>
    <name evidence="3" type="ORF">H9Q81_01040</name>
</gene>
<dbReference type="CDD" id="cd00077">
    <property type="entry name" value="HDc"/>
    <property type="match status" value="1"/>
</dbReference>
<dbReference type="Pfam" id="PF01966">
    <property type="entry name" value="HD"/>
    <property type="match status" value="1"/>
</dbReference>
<evidence type="ECO:0000313" key="4">
    <source>
        <dbReference type="Proteomes" id="UP000515913"/>
    </source>
</evidence>
<dbReference type="AlphaFoldDB" id="A0A7G9GXC2"/>